<keyword evidence="4" id="KW-1185">Reference proteome</keyword>
<feature type="domain" description="YCII-related" evidence="2">
    <location>
        <begin position="28"/>
        <end position="116"/>
    </location>
</feature>
<evidence type="ECO:0000256" key="1">
    <source>
        <dbReference type="ARBA" id="ARBA00007689"/>
    </source>
</evidence>
<dbReference type="InterPro" id="IPR011008">
    <property type="entry name" value="Dimeric_a/b-barrel"/>
</dbReference>
<accession>A0A7K0EPY0</accession>
<reference evidence="3 4" key="1">
    <citation type="journal article" date="2018" name="Antonie Van Leeuwenhoek">
        <title>Larkinella terrae sp. nov., isolated from soil on Jeju Island, South Korea.</title>
        <authorList>
            <person name="Ten L.N."/>
            <person name="Jeon J."/>
            <person name="Park S.J."/>
            <person name="Park S."/>
            <person name="Lee S.Y."/>
            <person name="Kim M.K."/>
            <person name="Jung H.Y."/>
        </authorList>
    </citation>
    <scope>NUCLEOTIDE SEQUENCE [LARGE SCALE GENOMIC DNA]</scope>
    <source>
        <strain evidence="3 4">KCTC 52001</strain>
    </source>
</reference>
<proteinExistence type="inferred from homology"/>
<dbReference type="Proteomes" id="UP000441754">
    <property type="component" value="Unassembled WGS sequence"/>
</dbReference>
<dbReference type="Gene3D" id="3.30.70.1060">
    <property type="entry name" value="Dimeric alpha+beta barrel"/>
    <property type="match status" value="1"/>
</dbReference>
<sequence length="117" mass="12678">MEKFMFIFHGLQMDETQFQELSPEDFQAEIEKWNTWIGGIAAQGKLIGTEGLLPTGKVLSNGGTVVTDGPYTEGKEIVGGYMVLTANSFDEAIALAQGCPIFSTGGKVEVRQIQNFG</sequence>
<comment type="similarity">
    <text evidence="1">Belongs to the YciI family.</text>
</comment>
<comment type="caution">
    <text evidence="3">The sequence shown here is derived from an EMBL/GenBank/DDBJ whole genome shotgun (WGS) entry which is preliminary data.</text>
</comment>
<dbReference type="Pfam" id="PF03795">
    <property type="entry name" value="YCII"/>
    <property type="match status" value="1"/>
</dbReference>
<gene>
    <name evidence="3" type="ORF">GJJ30_21395</name>
</gene>
<dbReference type="InterPro" id="IPR005545">
    <property type="entry name" value="YCII"/>
</dbReference>
<organism evidence="3 4">
    <name type="scientific">Larkinella terrae</name>
    <dbReference type="NCBI Taxonomy" id="2025311"/>
    <lineage>
        <taxon>Bacteria</taxon>
        <taxon>Pseudomonadati</taxon>
        <taxon>Bacteroidota</taxon>
        <taxon>Cytophagia</taxon>
        <taxon>Cytophagales</taxon>
        <taxon>Spirosomataceae</taxon>
        <taxon>Larkinella</taxon>
    </lineage>
</organism>
<dbReference type="SUPFAM" id="SSF54909">
    <property type="entry name" value="Dimeric alpha+beta barrel"/>
    <property type="match status" value="1"/>
</dbReference>
<evidence type="ECO:0000259" key="2">
    <source>
        <dbReference type="Pfam" id="PF03795"/>
    </source>
</evidence>
<evidence type="ECO:0000313" key="4">
    <source>
        <dbReference type="Proteomes" id="UP000441754"/>
    </source>
</evidence>
<evidence type="ECO:0000313" key="3">
    <source>
        <dbReference type="EMBL" id="MRS63869.1"/>
    </source>
</evidence>
<protein>
    <recommendedName>
        <fullName evidence="2">YCII-related domain-containing protein</fullName>
    </recommendedName>
</protein>
<dbReference type="EMBL" id="WJXZ01000013">
    <property type="protein sequence ID" value="MRS63869.1"/>
    <property type="molecule type" value="Genomic_DNA"/>
</dbReference>
<dbReference type="PANTHER" id="PTHR35174">
    <property type="entry name" value="BLL7171 PROTEIN-RELATED"/>
    <property type="match status" value="1"/>
</dbReference>
<dbReference type="RefSeq" id="WP_154177234.1">
    <property type="nucleotide sequence ID" value="NZ_WJXZ01000013.1"/>
</dbReference>
<dbReference type="OrthoDB" id="7782105at2"/>
<dbReference type="AlphaFoldDB" id="A0A7K0EPY0"/>
<name>A0A7K0EPY0_9BACT</name>